<dbReference type="EMBL" id="AUSV01000051">
    <property type="protein sequence ID" value="ESP92487.1"/>
    <property type="molecule type" value="Genomic_DNA"/>
</dbReference>
<dbReference type="PATRIC" id="fig|1353533.3.peg.3249"/>
<sequence length="126" mass="13874">MTYITAVLGVFFTFASSIKILGWQKYIFETQLAFFRKYGLTRIHMFLVGIIELTAALSLLGSLAYEHAILNCIGALCITIASVGAIFFHLKFDTLKDAIPAIVTLLLSSALVISNQTLLSQFFSSN</sequence>
<organism evidence="6 7">
    <name type="scientific">Pseudoalteromonas luteoviolacea (strain 2ta16)</name>
    <dbReference type="NCBI Taxonomy" id="1353533"/>
    <lineage>
        <taxon>Bacteria</taxon>
        <taxon>Pseudomonadati</taxon>
        <taxon>Pseudomonadota</taxon>
        <taxon>Gammaproteobacteria</taxon>
        <taxon>Alteromonadales</taxon>
        <taxon>Pseudoalteromonadaceae</taxon>
        <taxon>Pseudoalteromonas</taxon>
    </lineage>
</organism>
<protein>
    <recommendedName>
        <fullName evidence="8">DoxX</fullName>
    </recommendedName>
</protein>
<comment type="caution">
    <text evidence="6">The sequence shown here is derived from an EMBL/GenBank/DDBJ whole genome shotgun (WGS) entry which is preliminary data.</text>
</comment>
<keyword evidence="2 5" id="KW-0812">Transmembrane</keyword>
<feature type="transmembrane region" description="Helical" evidence="5">
    <location>
        <begin position="68"/>
        <end position="90"/>
    </location>
</feature>
<dbReference type="GeneID" id="29923151"/>
<reference evidence="6 7" key="1">
    <citation type="submission" date="2013-07" db="EMBL/GenBank/DDBJ databases">
        <title>Draft genome sequence of Pseudoalteromonas luteoviolacea 2ta16.</title>
        <authorList>
            <person name="Allen E.E."/>
            <person name="Azam F."/>
            <person name="Podell S."/>
        </authorList>
    </citation>
    <scope>NUCLEOTIDE SEQUENCE [LARGE SCALE GENOMIC DNA]</scope>
    <source>
        <strain evidence="6 7">2ta16</strain>
    </source>
</reference>
<dbReference type="InterPro" id="IPR032808">
    <property type="entry name" value="DoxX"/>
</dbReference>
<feature type="transmembrane region" description="Helical" evidence="5">
    <location>
        <begin position="43"/>
        <end position="62"/>
    </location>
</feature>
<evidence type="ECO:0000256" key="5">
    <source>
        <dbReference type="SAM" id="Phobius"/>
    </source>
</evidence>
<feature type="transmembrane region" description="Helical" evidence="5">
    <location>
        <begin position="6"/>
        <end position="22"/>
    </location>
</feature>
<evidence type="ECO:0000313" key="7">
    <source>
        <dbReference type="Proteomes" id="UP000017820"/>
    </source>
</evidence>
<dbReference type="GO" id="GO:0016020">
    <property type="term" value="C:membrane"/>
    <property type="evidence" value="ECO:0007669"/>
    <property type="project" value="UniProtKB-SubCell"/>
</dbReference>
<gene>
    <name evidence="6" type="ORF">PL2TA16_04296</name>
</gene>
<evidence type="ECO:0000256" key="1">
    <source>
        <dbReference type="ARBA" id="ARBA00004141"/>
    </source>
</evidence>
<comment type="subcellular location">
    <subcellularLocation>
        <location evidence="1">Membrane</location>
        <topology evidence="1">Multi-pass membrane protein</topology>
    </subcellularLocation>
</comment>
<dbReference type="AlphaFoldDB" id="V4JBI8"/>
<evidence type="ECO:0000313" key="6">
    <source>
        <dbReference type="EMBL" id="ESP92487.1"/>
    </source>
</evidence>
<accession>V4JBI8</accession>
<evidence type="ECO:0000256" key="3">
    <source>
        <dbReference type="ARBA" id="ARBA00022989"/>
    </source>
</evidence>
<dbReference type="Proteomes" id="UP000017820">
    <property type="component" value="Unassembled WGS sequence"/>
</dbReference>
<keyword evidence="3 5" id="KW-1133">Transmembrane helix</keyword>
<dbReference type="RefSeq" id="WP_023400118.1">
    <property type="nucleotide sequence ID" value="NZ_AUSV01000051.1"/>
</dbReference>
<evidence type="ECO:0000256" key="2">
    <source>
        <dbReference type="ARBA" id="ARBA00022692"/>
    </source>
</evidence>
<evidence type="ECO:0008006" key="8">
    <source>
        <dbReference type="Google" id="ProtNLM"/>
    </source>
</evidence>
<proteinExistence type="predicted"/>
<feature type="transmembrane region" description="Helical" evidence="5">
    <location>
        <begin position="102"/>
        <end position="123"/>
    </location>
</feature>
<dbReference type="Pfam" id="PF13564">
    <property type="entry name" value="DoxX_2"/>
    <property type="match status" value="1"/>
</dbReference>
<name>V4JBI8_PSEL2</name>
<keyword evidence="4 5" id="KW-0472">Membrane</keyword>
<evidence type="ECO:0000256" key="4">
    <source>
        <dbReference type="ARBA" id="ARBA00023136"/>
    </source>
</evidence>